<sequence length="112" mass="12360">MKLRNIPTQQPQPLAELISCRPGQVSSMSLLEGDPARSPLSMMLLSFAEGEHVSEEEYFGDTLYLLMEGSARVVMPDRTVELHAGDVFQVSAHVVHAIESITSFKVLQMTLS</sequence>
<dbReference type="CDD" id="cd06983">
    <property type="entry name" value="cupin_dsy2733"/>
    <property type="match status" value="1"/>
</dbReference>
<dbReference type="SUPFAM" id="SSF51182">
    <property type="entry name" value="RmlC-like cupins"/>
    <property type="match status" value="1"/>
</dbReference>
<dbReference type="InterPro" id="IPR000595">
    <property type="entry name" value="cNMP-bd_dom"/>
</dbReference>
<keyword evidence="2" id="KW-1185">Reference proteome</keyword>
<organism evidence="1 2">
    <name type="scientific">Berryella wangjianweii</name>
    <dbReference type="NCBI Taxonomy" id="2734634"/>
    <lineage>
        <taxon>Bacteria</taxon>
        <taxon>Bacillati</taxon>
        <taxon>Actinomycetota</taxon>
        <taxon>Coriobacteriia</taxon>
        <taxon>Eggerthellales</taxon>
        <taxon>Eggerthellaceae</taxon>
        <taxon>Berryella</taxon>
    </lineage>
</organism>
<dbReference type="PROSITE" id="PS50042">
    <property type="entry name" value="CNMP_BINDING_3"/>
    <property type="match status" value="1"/>
</dbReference>
<dbReference type="Proteomes" id="UP000503297">
    <property type="component" value="Chromosome"/>
</dbReference>
<dbReference type="RefSeq" id="WP_172166460.1">
    <property type="nucleotide sequence ID" value="NZ_CP053716.1"/>
</dbReference>
<dbReference type="EMBL" id="CP053716">
    <property type="protein sequence ID" value="QKF07739.1"/>
    <property type="molecule type" value="Genomic_DNA"/>
</dbReference>
<reference evidence="2" key="1">
    <citation type="submission" date="2020-05" db="EMBL/GenBank/DDBJ databases">
        <title>Novel species in genus Nocardioides.</title>
        <authorList>
            <person name="Zhang G."/>
        </authorList>
    </citation>
    <scope>NUCLEOTIDE SEQUENCE [LARGE SCALE GENOMIC DNA]</scope>
    <source>
        <strain evidence="2">zg-1050</strain>
    </source>
</reference>
<name>A0A6M8J8M2_9ACTN</name>
<gene>
    <name evidence="1" type="ORF">HLV38_06185</name>
</gene>
<dbReference type="InterPro" id="IPR014710">
    <property type="entry name" value="RmlC-like_jellyroll"/>
</dbReference>
<evidence type="ECO:0000313" key="2">
    <source>
        <dbReference type="Proteomes" id="UP000503297"/>
    </source>
</evidence>
<dbReference type="Gene3D" id="2.60.120.10">
    <property type="entry name" value="Jelly Rolls"/>
    <property type="match status" value="1"/>
</dbReference>
<dbReference type="AlphaFoldDB" id="A0A6M8J8M2"/>
<dbReference type="InterPro" id="IPR011051">
    <property type="entry name" value="RmlC_Cupin_sf"/>
</dbReference>
<evidence type="ECO:0000313" key="1">
    <source>
        <dbReference type="EMBL" id="QKF07739.1"/>
    </source>
</evidence>
<accession>A0A6M8J8M2</accession>
<dbReference type="KEGG" id="bwa:HLV38_06185"/>
<protein>
    <submittedName>
        <fullName evidence="1">Cupin domain-containing protein</fullName>
    </submittedName>
</protein>
<proteinExistence type="predicted"/>